<dbReference type="EMBL" id="DVLU01000010">
    <property type="protein sequence ID" value="HIT84519.1"/>
    <property type="molecule type" value="Genomic_DNA"/>
</dbReference>
<evidence type="ECO:0000259" key="1">
    <source>
        <dbReference type="Pfam" id="PF10114"/>
    </source>
</evidence>
<protein>
    <submittedName>
        <fullName evidence="2">PocR ligand-binding domain-containing protein</fullName>
    </submittedName>
</protein>
<dbReference type="Proteomes" id="UP000824165">
    <property type="component" value="Unassembled WGS sequence"/>
</dbReference>
<dbReference type="AlphaFoldDB" id="A0A9D1H3G7"/>
<dbReference type="Pfam" id="PF10114">
    <property type="entry name" value="PocR"/>
    <property type="match status" value="1"/>
</dbReference>
<comment type="caution">
    <text evidence="2">The sequence shown here is derived from an EMBL/GenBank/DDBJ whole genome shotgun (WGS) entry which is preliminary data.</text>
</comment>
<accession>A0A9D1H3G7</accession>
<evidence type="ECO:0000313" key="3">
    <source>
        <dbReference type="Proteomes" id="UP000824165"/>
    </source>
</evidence>
<feature type="non-terminal residue" evidence="2">
    <location>
        <position position="223"/>
    </location>
</feature>
<name>A0A9D1H3G7_9FIRM</name>
<proteinExistence type="predicted"/>
<gene>
    <name evidence="2" type="ORF">IAA60_01305</name>
</gene>
<sequence length="223" mass="25145">MSNEISANNEFMSLKEFIHLLTYGTRLHVCVHDVSNLLSIDLMELDYHNTIHYEDACNFAKTTKKGLSLCLRCKALANRKAASAAPTDSFWGICPWGVTEYVLPVFYESELLCIIYLGNICADSKITAQCMKKAARFTGVDESITTMIPSMVSGADKSYFENIAYAIKSYILMLYQLSGAHVERSNYHWIVRAFLDYANAFYNKEITVSDIANLYGINKKYAG</sequence>
<reference evidence="2" key="2">
    <citation type="journal article" date="2021" name="PeerJ">
        <title>Extensive microbial diversity within the chicken gut microbiome revealed by metagenomics and culture.</title>
        <authorList>
            <person name="Gilroy R."/>
            <person name="Ravi A."/>
            <person name="Getino M."/>
            <person name="Pursley I."/>
            <person name="Horton D.L."/>
            <person name="Alikhan N.F."/>
            <person name="Baker D."/>
            <person name="Gharbi K."/>
            <person name="Hall N."/>
            <person name="Watson M."/>
            <person name="Adriaenssens E.M."/>
            <person name="Foster-Nyarko E."/>
            <person name="Jarju S."/>
            <person name="Secka A."/>
            <person name="Antonio M."/>
            <person name="Oren A."/>
            <person name="Chaudhuri R.R."/>
            <person name="La Ragione R."/>
            <person name="Hildebrand F."/>
            <person name="Pallen M.J."/>
        </authorList>
    </citation>
    <scope>NUCLEOTIDE SEQUENCE</scope>
    <source>
        <strain evidence="2">CHK181-108</strain>
    </source>
</reference>
<organism evidence="2 3">
    <name type="scientific">Candidatus Ornithomonoglobus intestinigallinarum</name>
    <dbReference type="NCBI Taxonomy" id="2840894"/>
    <lineage>
        <taxon>Bacteria</taxon>
        <taxon>Bacillati</taxon>
        <taxon>Bacillota</taxon>
        <taxon>Clostridia</taxon>
        <taxon>Candidatus Ornithomonoglobus</taxon>
    </lineage>
</organism>
<evidence type="ECO:0000313" key="2">
    <source>
        <dbReference type="EMBL" id="HIT84519.1"/>
    </source>
</evidence>
<feature type="domain" description="PocR" evidence="1">
    <location>
        <begin position="52"/>
        <end position="176"/>
    </location>
</feature>
<reference evidence="2" key="1">
    <citation type="submission" date="2020-10" db="EMBL/GenBank/DDBJ databases">
        <authorList>
            <person name="Gilroy R."/>
        </authorList>
    </citation>
    <scope>NUCLEOTIDE SEQUENCE</scope>
    <source>
        <strain evidence="2">CHK181-108</strain>
    </source>
</reference>
<dbReference type="InterPro" id="IPR018771">
    <property type="entry name" value="PocR_dom"/>
</dbReference>